<protein>
    <submittedName>
        <fullName evidence="1">Uncharacterized protein</fullName>
    </submittedName>
</protein>
<organism evidence="1">
    <name type="scientific">Blastocystis hominis</name>
    <dbReference type="NCBI Taxonomy" id="12968"/>
    <lineage>
        <taxon>Eukaryota</taxon>
        <taxon>Sar</taxon>
        <taxon>Stramenopiles</taxon>
        <taxon>Bigyra</taxon>
        <taxon>Opalozoa</taxon>
        <taxon>Opalinata</taxon>
        <taxon>Blastocystidae</taxon>
        <taxon>Blastocystis</taxon>
    </lineage>
</organism>
<reference evidence="1" key="1">
    <citation type="submission" date="2010-02" db="EMBL/GenBank/DDBJ databases">
        <title>Sequencing and annotation of the Blastocystis hominis genome.</title>
        <authorList>
            <person name="Wincker P."/>
        </authorList>
    </citation>
    <scope>NUCLEOTIDE SEQUENCE</scope>
    <source>
        <strain evidence="1">Singapore isolate B</strain>
    </source>
</reference>
<sequence>MKYEHINQLDKHNEESSDYSTDQVICPMDYIQDPLTFTDPLQWDADLCDRYVGIELDSLSTQGNSINSDSIRILDQELESSSLLPVKSSLHDSFHSRKKRSHAKSSYPTKSQLKKCSNKVYNPFFGCFMSPIPCKVVSHNKSGVAISSDSNISQTGIQKDIITSIKEIFECPMDLKVIVHIPPMYTTRKRWTLQQELELLRLSKQYNMDWKLVSQSWLLLRYVIYRYVNPFFTNRMLHLLQYVFGTEY</sequence>
<evidence type="ECO:0000313" key="1">
    <source>
        <dbReference type="EMBL" id="CBK23562.2"/>
    </source>
</evidence>
<dbReference type="EMBL" id="FN668661">
    <property type="protein sequence ID" value="CBK23562.2"/>
    <property type="molecule type" value="Genomic_DNA"/>
</dbReference>
<keyword evidence="2" id="KW-1185">Reference proteome</keyword>
<evidence type="ECO:0000313" key="2">
    <source>
        <dbReference type="Proteomes" id="UP000008312"/>
    </source>
</evidence>
<proteinExistence type="predicted"/>
<gene>
    <name evidence="1" type="ORF">GSBLH_T00003417001</name>
</gene>
<dbReference type="AlphaFoldDB" id="D8M5W3"/>
<accession>D8M5W3</accession>
<dbReference type="GeneID" id="24920518"/>
<dbReference type="RefSeq" id="XP_012897610.1">
    <property type="nucleotide sequence ID" value="XM_013042156.1"/>
</dbReference>
<dbReference type="Proteomes" id="UP000008312">
    <property type="component" value="Unassembled WGS sequence"/>
</dbReference>
<dbReference type="InParanoid" id="D8M5W3"/>
<name>D8M5W3_BLAHO</name>